<feature type="non-terminal residue" evidence="3">
    <location>
        <position position="242"/>
    </location>
</feature>
<accession>X1SPP6</accession>
<dbReference type="InterPro" id="IPR052018">
    <property type="entry name" value="PHP_domain"/>
</dbReference>
<gene>
    <name evidence="3" type="ORF">S12H4_00641</name>
</gene>
<dbReference type="AlphaFoldDB" id="X1SPP6"/>
<comment type="caution">
    <text evidence="3">The sequence shown here is derived from an EMBL/GenBank/DDBJ whole genome shotgun (WGS) entry which is preliminary data.</text>
</comment>
<dbReference type="GO" id="GO:0004534">
    <property type="term" value="F:5'-3' RNA exonuclease activity"/>
    <property type="evidence" value="ECO:0007669"/>
    <property type="project" value="TreeGrafter"/>
</dbReference>
<dbReference type="InterPro" id="IPR016195">
    <property type="entry name" value="Pol/histidinol_Pase-like"/>
</dbReference>
<keyword evidence="1" id="KW-0812">Transmembrane</keyword>
<reference evidence="3" key="1">
    <citation type="journal article" date="2014" name="Front. Microbiol.">
        <title>High frequency of phylogenetically diverse reductive dehalogenase-homologous genes in deep subseafloor sedimentary metagenomes.</title>
        <authorList>
            <person name="Kawai M."/>
            <person name="Futagami T."/>
            <person name="Toyoda A."/>
            <person name="Takaki Y."/>
            <person name="Nishi S."/>
            <person name="Hori S."/>
            <person name="Arai W."/>
            <person name="Tsubouchi T."/>
            <person name="Morono Y."/>
            <person name="Uchiyama I."/>
            <person name="Ito T."/>
            <person name="Fujiyama A."/>
            <person name="Inagaki F."/>
            <person name="Takami H."/>
        </authorList>
    </citation>
    <scope>NUCLEOTIDE SEQUENCE</scope>
    <source>
        <strain evidence="3">Expedition CK06-06</strain>
    </source>
</reference>
<evidence type="ECO:0000256" key="1">
    <source>
        <dbReference type="SAM" id="Phobius"/>
    </source>
</evidence>
<dbReference type="Gene3D" id="3.20.20.140">
    <property type="entry name" value="Metal-dependent hydrolases"/>
    <property type="match status" value="1"/>
</dbReference>
<keyword evidence="1" id="KW-0472">Membrane</keyword>
<feature type="transmembrane region" description="Helical" evidence="1">
    <location>
        <begin position="6"/>
        <end position="24"/>
    </location>
</feature>
<dbReference type="InterPro" id="IPR004013">
    <property type="entry name" value="PHP_dom"/>
</dbReference>
<dbReference type="GO" id="GO:0035312">
    <property type="term" value="F:5'-3' DNA exonuclease activity"/>
    <property type="evidence" value="ECO:0007669"/>
    <property type="project" value="TreeGrafter"/>
</dbReference>
<proteinExistence type="predicted"/>
<dbReference type="SMART" id="SM00481">
    <property type="entry name" value="POLIIIAc"/>
    <property type="match status" value="1"/>
</dbReference>
<feature type="transmembrane region" description="Helical" evidence="1">
    <location>
        <begin position="54"/>
        <end position="76"/>
    </location>
</feature>
<feature type="domain" description="Polymerase/histidinol phosphatase N-terminal" evidence="2">
    <location>
        <begin position="94"/>
        <end position="161"/>
    </location>
</feature>
<evidence type="ECO:0000313" key="3">
    <source>
        <dbReference type="EMBL" id="GAI69799.1"/>
    </source>
</evidence>
<dbReference type="PANTHER" id="PTHR42924:SF3">
    <property type="entry name" value="POLYMERASE_HISTIDINOL PHOSPHATASE N-TERMINAL DOMAIN-CONTAINING PROTEIN"/>
    <property type="match status" value="1"/>
</dbReference>
<keyword evidence="1" id="KW-1133">Transmembrane helix</keyword>
<dbReference type="InterPro" id="IPR003141">
    <property type="entry name" value="Pol/His_phosphatase_N"/>
</dbReference>
<sequence length="242" mass="27306">MVPVQIGIHFSVILISIKAGHSLLKLFHPRLKFNFATKIEKRNRKITANLKKEFVYFAGILLLLLGSNVILLSIQFPTHKIIPITPLDDDEFLFDFHVHTTFSDGWLTPEERVLWYIEHGISGAAFSDHDNIRGALAAREFVEKNGLDFTVWIAEEWTNHEPDPEIHMNYFGIEEELVPLESYTPGGPEAMNASDLISYVKANGGFITVNHYNYVDGSGAPHTLEQLRDWGVDGFEIINSGG</sequence>
<dbReference type="SUPFAM" id="SSF89550">
    <property type="entry name" value="PHP domain-like"/>
    <property type="match status" value="1"/>
</dbReference>
<dbReference type="EMBL" id="BARW01000088">
    <property type="protein sequence ID" value="GAI69799.1"/>
    <property type="molecule type" value="Genomic_DNA"/>
</dbReference>
<name>X1SPP6_9ZZZZ</name>
<dbReference type="PANTHER" id="PTHR42924">
    <property type="entry name" value="EXONUCLEASE"/>
    <property type="match status" value="1"/>
</dbReference>
<organism evidence="3">
    <name type="scientific">marine sediment metagenome</name>
    <dbReference type="NCBI Taxonomy" id="412755"/>
    <lineage>
        <taxon>unclassified sequences</taxon>
        <taxon>metagenomes</taxon>
        <taxon>ecological metagenomes</taxon>
    </lineage>
</organism>
<evidence type="ECO:0000259" key="2">
    <source>
        <dbReference type="SMART" id="SM00481"/>
    </source>
</evidence>
<dbReference type="Pfam" id="PF02811">
    <property type="entry name" value="PHP"/>
    <property type="match status" value="1"/>
</dbReference>
<protein>
    <recommendedName>
        <fullName evidence="2">Polymerase/histidinol phosphatase N-terminal domain-containing protein</fullName>
    </recommendedName>
</protein>